<dbReference type="GO" id="GO:0030246">
    <property type="term" value="F:carbohydrate binding"/>
    <property type="evidence" value="ECO:0007669"/>
    <property type="project" value="InterPro"/>
</dbReference>
<feature type="domain" description="TonB-dependent receptor plug" evidence="15">
    <location>
        <begin position="147"/>
        <end position="255"/>
    </location>
</feature>
<keyword evidence="8" id="KW-0406">Ion transport</keyword>
<keyword evidence="6 13" id="KW-0732">Signal</keyword>
<dbReference type="Pfam" id="PF07715">
    <property type="entry name" value="Plug"/>
    <property type="match status" value="1"/>
</dbReference>
<keyword evidence="10 12" id="KW-0472">Membrane</keyword>
<evidence type="ECO:0000313" key="17">
    <source>
        <dbReference type="Proteomes" id="UP000564385"/>
    </source>
</evidence>
<keyword evidence="2" id="KW-0813">Transport</keyword>
<keyword evidence="3" id="KW-1134">Transmembrane beta strand</keyword>
<evidence type="ECO:0000256" key="4">
    <source>
        <dbReference type="ARBA" id="ARBA00022496"/>
    </source>
</evidence>
<comment type="caution">
    <text evidence="16">The sequence shown here is derived from an EMBL/GenBank/DDBJ whole genome shotgun (WGS) entry which is preliminary data.</text>
</comment>
<evidence type="ECO:0000256" key="12">
    <source>
        <dbReference type="RuleBase" id="RU003357"/>
    </source>
</evidence>
<dbReference type="GO" id="GO:0015344">
    <property type="term" value="F:siderophore uptake transmembrane transporter activity"/>
    <property type="evidence" value="ECO:0007669"/>
    <property type="project" value="TreeGrafter"/>
</dbReference>
<keyword evidence="7" id="KW-0408">Iron</keyword>
<dbReference type="Gene3D" id="2.60.40.1120">
    <property type="entry name" value="Carboxypeptidase-like, regulatory domain"/>
    <property type="match status" value="1"/>
</dbReference>
<evidence type="ECO:0000256" key="8">
    <source>
        <dbReference type="ARBA" id="ARBA00023065"/>
    </source>
</evidence>
<feature type="chain" id="PRO_5032598286" evidence="13">
    <location>
        <begin position="32"/>
        <end position="886"/>
    </location>
</feature>
<keyword evidence="9 12" id="KW-0798">TonB box</keyword>
<evidence type="ECO:0000256" key="3">
    <source>
        <dbReference type="ARBA" id="ARBA00022452"/>
    </source>
</evidence>
<reference evidence="16 17" key="1">
    <citation type="submission" date="2020-07" db="EMBL/GenBank/DDBJ databases">
        <title>Genomic Encyclopedia of Type Strains, Phase IV (KMG-V): Genome sequencing to study the core and pangenomes of soil and plant-associated prokaryotes.</title>
        <authorList>
            <person name="Whitman W."/>
        </authorList>
    </citation>
    <scope>NUCLEOTIDE SEQUENCE [LARGE SCALE GENOMIC DNA]</scope>
    <source>
        <strain evidence="16 17">M8UP22</strain>
    </source>
</reference>
<protein>
    <submittedName>
        <fullName evidence="16">Iron complex outermembrane receptor protein</fullName>
    </submittedName>
</protein>
<evidence type="ECO:0000256" key="9">
    <source>
        <dbReference type="ARBA" id="ARBA00023077"/>
    </source>
</evidence>
<gene>
    <name evidence="16" type="ORF">HDF08_000988</name>
</gene>
<evidence type="ECO:0000256" key="7">
    <source>
        <dbReference type="ARBA" id="ARBA00023004"/>
    </source>
</evidence>
<feature type="signal peptide" evidence="13">
    <location>
        <begin position="1"/>
        <end position="31"/>
    </location>
</feature>
<dbReference type="PANTHER" id="PTHR32552:SF68">
    <property type="entry name" value="FERRICHROME OUTER MEMBRANE TRANSPORTER_PHAGE RECEPTOR"/>
    <property type="match status" value="1"/>
</dbReference>
<dbReference type="InterPro" id="IPR012910">
    <property type="entry name" value="Plug_dom"/>
</dbReference>
<dbReference type="Pfam" id="PF00593">
    <property type="entry name" value="TonB_dep_Rec_b-barrel"/>
    <property type="match status" value="1"/>
</dbReference>
<evidence type="ECO:0000313" key="16">
    <source>
        <dbReference type="EMBL" id="NYF88921.1"/>
    </source>
</evidence>
<feature type="domain" description="TonB-dependent receptor-like beta-barrel" evidence="14">
    <location>
        <begin position="370"/>
        <end position="807"/>
    </location>
</feature>
<evidence type="ECO:0000256" key="13">
    <source>
        <dbReference type="SAM" id="SignalP"/>
    </source>
</evidence>
<organism evidence="16 17">
    <name type="scientific">Tunturiibacter lichenicola</name>
    <dbReference type="NCBI Taxonomy" id="2051959"/>
    <lineage>
        <taxon>Bacteria</taxon>
        <taxon>Pseudomonadati</taxon>
        <taxon>Acidobacteriota</taxon>
        <taxon>Terriglobia</taxon>
        <taxon>Terriglobales</taxon>
        <taxon>Acidobacteriaceae</taxon>
        <taxon>Tunturiibacter</taxon>
    </lineage>
</organism>
<dbReference type="Proteomes" id="UP000564385">
    <property type="component" value="Unassembled WGS sequence"/>
</dbReference>
<dbReference type="InterPro" id="IPR013784">
    <property type="entry name" value="Carb-bd-like_fold"/>
</dbReference>
<accession>A0A852VCA9</accession>
<evidence type="ECO:0000259" key="14">
    <source>
        <dbReference type="Pfam" id="PF00593"/>
    </source>
</evidence>
<proteinExistence type="inferred from homology"/>
<keyword evidence="5" id="KW-0812">Transmembrane</keyword>
<evidence type="ECO:0000256" key="1">
    <source>
        <dbReference type="ARBA" id="ARBA00004571"/>
    </source>
</evidence>
<name>A0A852VCA9_9BACT</name>
<dbReference type="SUPFAM" id="SSF56935">
    <property type="entry name" value="Porins"/>
    <property type="match status" value="1"/>
</dbReference>
<dbReference type="AlphaFoldDB" id="A0A852VCA9"/>
<keyword evidence="4" id="KW-0410">Iron transport</keyword>
<evidence type="ECO:0000259" key="15">
    <source>
        <dbReference type="Pfam" id="PF07715"/>
    </source>
</evidence>
<evidence type="ECO:0000256" key="11">
    <source>
        <dbReference type="ARBA" id="ARBA00023237"/>
    </source>
</evidence>
<dbReference type="Gene3D" id="2.170.130.10">
    <property type="entry name" value="TonB-dependent receptor, plug domain"/>
    <property type="match status" value="1"/>
</dbReference>
<evidence type="ECO:0000256" key="5">
    <source>
        <dbReference type="ARBA" id="ARBA00022692"/>
    </source>
</evidence>
<dbReference type="InterPro" id="IPR039426">
    <property type="entry name" value="TonB-dep_rcpt-like"/>
</dbReference>
<dbReference type="InterPro" id="IPR037066">
    <property type="entry name" value="Plug_dom_sf"/>
</dbReference>
<sequence>MKRTQFLSWKRLAAKLSLVLLLTTLSPRSYAQQSATITGTILDPKGNVVSGAFIAVTSEASTQAHKATADGQGHFSVSGLPAGKYNVQVTAPGFASAARTGLQLAEGQSQDLSLALTIGNVSEQVNVEANASNSLAAQHAPLDALLSATSARTEISSTYIQNYASPIADFGELTQMVPGTFTQSQNGVGLGQSTTTFRGFPDGNFDIDFDGVPFFDTNTPSHHSWAFFPSQWIGSIDFDRSPGSASTIGPTPFGGSIHLLSKDLFTNQNIHGGVSYGSFNTFLFDGAYNSGNFGGDSKKSNLFVDVHHTSSDGYQTLNLQNRNAGSLKYQYQLSAKTVLTGFSGVVWVDANTPNLASTRQQLITHGDNYLLQKTDTTQANYYLYNYYHVPTDFEYVGVDSELGRGWRVDVKPYTYNYDNSEYYSKQPKGGAPINPVNCAQTSTVAKGISPCAVDKYNSYRKYGETSAVSQTSKYGVFRTGLWYEWANTNRHQTPSNPFTKVDDVLPNFNETYQTNAFQPYGEYEFHATRKLTVTAGLKFAYYTMGFKQYADNGGKIGSIGGKPFIFNHANYTSWLPSVDGNYRILPNWSVYGQYATGSVIPPTSVFDVAGGQVAVPPKPQTNTTYQTGTVLKLKRVTFDADYYHIHFQNGFSSTVDNSGDAQTGETIYFASPDSVTQGVEFEGNLYLGLGLSAYLNATRGTAKYTGSLTVNSPAGSALNPLVVQAPSGLWVAGTPSDTESEGVTYQNHQWNLSIFNKRVGSQWEDNGAYHNQQRVDAFSGTDAYINYTIRNESRFNQTKFRLSFTNLFDSHNQTSDTLGGALVTKTFTSGGFKYTDPFNATTTTSTAFPSGAPTGFANGVNLADNPTLMPGRSVILSVIFGYSPKH</sequence>
<keyword evidence="16" id="KW-0675">Receptor</keyword>
<dbReference type="GO" id="GO:0009279">
    <property type="term" value="C:cell outer membrane"/>
    <property type="evidence" value="ECO:0007669"/>
    <property type="project" value="UniProtKB-SubCell"/>
</dbReference>
<keyword evidence="11" id="KW-0998">Cell outer membrane</keyword>
<dbReference type="InterPro" id="IPR000531">
    <property type="entry name" value="Beta-barrel_TonB"/>
</dbReference>
<dbReference type="InterPro" id="IPR036942">
    <property type="entry name" value="Beta-barrel_TonB_sf"/>
</dbReference>
<dbReference type="Gene3D" id="2.40.170.20">
    <property type="entry name" value="TonB-dependent receptor, beta-barrel domain"/>
    <property type="match status" value="1"/>
</dbReference>
<comment type="subcellular location">
    <subcellularLocation>
        <location evidence="1">Cell outer membrane</location>
        <topology evidence="1">Multi-pass membrane protein</topology>
    </subcellularLocation>
</comment>
<evidence type="ECO:0000256" key="2">
    <source>
        <dbReference type="ARBA" id="ARBA00022448"/>
    </source>
</evidence>
<dbReference type="PANTHER" id="PTHR32552">
    <property type="entry name" value="FERRICHROME IRON RECEPTOR-RELATED"/>
    <property type="match status" value="1"/>
</dbReference>
<dbReference type="EMBL" id="JACCCU010000001">
    <property type="protein sequence ID" value="NYF88921.1"/>
    <property type="molecule type" value="Genomic_DNA"/>
</dbReference>
<evidence type="ECO:0000256" key="10">
    <source>
        <dbReference type="ARBA" id="ARBA00023136"/>
    </source>
</evidence>
<evidence type="ECO:0000256" key="6">
    <source>
        <dbReference type="ARBA" id="ARBA00022729"/>
    </source>
</evidence>
<comment type="similarity">
    <text evidence="12">Belongs to the TonB-dependent receptor family.</text>
</comment>
<dbReference type="SUPFAM" id="SSF49452">
    <property type="entry name" value="Starch-binding domain-like"/>
    <property type="match status" value="1"/>
</dbReference>
<dbReference type="Pfam" id="PF13620">
    <property type="entry name" value="CarboxypepD_reg"/>
    <property type="match status" value="1"/>
</dbReference>